<keyword evidence="5" id="KW-0723">Serine/threonine-protein kinase</keyword>
<comment type="subcellular location">
    <subcellularLocation>
        <location evidence="2">Cell projection</location>
    </subcellularLocation>
    <subcellularLocation>
        <location evidence="1">Cytoplasm</location>
        <location evidence="1">Cytoskeleton</location>
    </subcellularLocation>
</comment>
<evidence type="ECO:0000256" key="1">
    <source>
        <dbReference type="ARBA" id="ARBA00004245"/>
    </source>
</evidence>
<feature type="compositionally biased region" description="Acidic residues" evidence="18">
    <location>
        <begin position="940"/>
        <end position="951"/>
    </location>
</feature>
<reference evidence="20" key="1">
    <citation type="submission" date="2019-09" db="EMBL/GenBank/DDBJ databases">
        <title>Bird 10,000 Genomes (B10K) Project - Family phase.</title>
        <authorList>
            <person name="Zhang G."/>
        </authorList>
    </citation>
    <scope>NUCLEOTIDE SEQUENCE</scope>
    <source>
        <strain evidence="20">OUT-0039</strain>
        <tissue evidence="20">Muscle</tissue>
    </source>
</reference>
<dbReference type="GO" id="GO:0030832">
    <property type="term" value="P:regulation of actin filament length"/>
    <property type="evidence" value="ECO:0007669"/>
    <property type="project" value="TreeGrafter"/>
</dbReference>
<dbReference type="GO" id="GO:0003779">
    <property type="term" value="F:actin binding"/>
    <property type="evidence" value="ECO:0007669"/>
    <property type="project" value="UniProtKB-KW"/>
</dbReference>
<feature type="non-terminal residue" evidence="20">
    <location>
        <position position="1305"/>
    </location>
</feature>
<evidence type="ECO:0000256" key="2">
    <source>
        <dbReference type="ARBA" id="ARBA00004316"/>
    </source>
</evidence>
<gene>
    <name evidence="20" type="primary">Myo3a</name>
    <name evidence="20" type="ORF">CERFAM_R08765</name>
</gene>
<keyword evidence="6" id="KW-0808">Transferase</keyword>
<evidence type="ECO:0000256" key="4">
    <source>
        <dbReference type="ARBA" id="ARBA00022490"/>
    </source>
</evidence>
<dbReference type="GO" id="GO:0051491">
    <property type="term" value="P:positive regulation of filopodium assembly"/>
    <property type="evidence" value="ECO:0007669"/>
    <property type="project" value="TreeGrafter"/>
</dbReference>
<feature type="region of interest" description="Actin-binding" evidence="17">
    <location>
        <begin position="618"/>
        <end position="640"/>
    </location>
</feature>
<accession>A0A851S4W7</accession>
<dbReference type="CDD" id="cd23767">
    <property type="entry name" value="IQCD"/>
    <property type="match status" value="1"/>
</dbReference>
<feature type="compositionally biased region" description="Basic and acidic residues" evidence="18">
    <location>
        <begin position="1254"/>
        <end position="1282"/>
    </location>
</feature>
<name>A0A851S4W7_CERFA</name>
<feature type="compositionally biased region" description="Basic and acidic residues" evidence="18">
    <location>
        <begin position="1092"/>
        <end position="1113"/>
    </location>
</feature>
<feature type="compositionally biased region" description="Acidic residues" evidence="18">
    <location>
        <begin position="837"/>
        <end position="848"/>
    </location>
</feature>
<dbReference type="InterPro" id="IPR036961">
    <property type="entry name" value="Kinesin_motor_dom_sf"/>
</dbReference>
<evidence type="ECO:0000256" key="13">
    <source>
        <dbReference type="ARBA" id="ARBA00023212"/>
    </source>
</evidence>
<dbReference type="EC" id="2.7.11.1" evidence="3"/>
<dbReference type="PROSITE" id="PS50096">
    <property type="entry name" value="IQ"/>
    <property type="match status" value="4"/>
</dbReference>
<evidence type="ECO:0000256" key="15">
    <source>
        <dbReference type="ARBA" id="ARBA00047899"/>
    </source>
</evidence>
<comment type="catalytic activity">
    <reaction evidence="15">
        <text>L-threonyl-[protein] + ATP = O-phospho-L-threonyl-[protein] + ADP + H(+)</text>
        <dbReference type="Rhea" id="RHEA:46608"/>
        <dbReference type="Rhea" id="RHEA-COMP:11060"/>
        <dbReference type="Rhea" id="RHEA-COMP:11605"/>
        <dbReference type="ChEBI" id="CHEBI:15378"/>
        <dbReference type="ChEBI" id="CHEBI:30013"/>
        <dbReference type="ChEBI" id="CHEBI:30616"/>
        <dbReference type="ChEBI" id="CHEBI:61977"/>
        <dbReference type="ChEBI" id="CHEBI:456216"/>
        <dbReference type="EC" id="2.7.11.1"/>
    </reaction>
</comment>
<keyword evidence="14" id="KW-0966">Cell projection</keyword>
<dbReference type="PANTHER" id="PTHR46256">
    <property type="entry name" value="AGAP011099-PA"/>
    <property type="match status" value="1"/>
</dbReference>
<evidence type="ECO:0000256" key="9">
    <source>
        <dbReference type="ARBA" id="ARBA00022777"/>
    </source>
</evidence>
<feature type="binding site" evidence="17">
    <location>
        <begin position="115"/>
        <end position="122"/>
    </location>
    <ligand>
        <name>ATP</name>
        <dbReference type="ChEBI" id="CHEBI:30616"/>
    </ligand>
</feature>
<feature type="compositionally biased region" description="Polar residues" evidence="18">
    <location>
        <begin position="1193"/>
        <end position="1202"/>
    </location>
</feature>
<dbReference type="GO" id="GO:0005524">
    <property type="term" value="F:ATP binding"/>
    <property type="evidence" value="ECO:0007669"/>
    <property type="project" value="UniProtKB-UniRule"/>
</dbReference>
<dbReference type="PRINTS" id="PR00193">
    <property type="entry name" value="MYOSINHEAVY"/>
</dbReference>
<dbReference type="GO" id="GO:0032433">
    <property type="term" value="C:filopodium tip"/>
    <property type="evidence" value="ECO:0007669"/>
    <property type="project" value="TreeGrafter"/>
</dbReference>
<dbReference type="GO" id="GO:0032426">
    <property type="term" value="C:stereocilium tip"/>
    <property type="evidence" value="ECO:0007669"/>
    <property type="project" value="TreeGrafter"/>
</dbReference>
<dbReference type="CDD" id="cd21956">
    <property type="entry name" value="MBD_Myo3a"/>
    <property type="match status" value="1"/>
</dbReference>
<feature type="region of interest" description="Disordered" evidence="18">
    <location>
        <begin position="1055"/>
        <end position="1113"/>
    </location>
</feature>
<feature type="compositionally biased region" description="Polar residues" evidence="18">
    <location>
        <begin position="906"/>
        <end position="926"/>
    </location>
</feature>
<dbReference type="GO" id="GO:0000146">
    <property type="term" value="F:microfilament motor activity"/>
    <property type="evidence" value="ECO:0007669"/>
    <property type="project" value="TreeGrafter"/>
</dbReference>
<dbReference type="PROSITE" id="PS51456">
    <property type="entry name" value="MYOSIN_MOTOR"/>
    <property type="match status" value="1"/>
</dbReference>
<feature type="region of interest" description="Disordered" evidence="18">
    <location>
        <begin position="1172"/>
        <end position="1202"/>
    </location>
</feature>
<evidence type="ECO:0000313" key="20">
    <source>
        <dbReference type="EMBL" id="NXC98276.1"/>
    </source>
</evidence>
<evidence type="ECO:0000256" key="11">
    <source>
        <dbReference type="ARBA" id="ARBA00023123"/>
    </source>
</evidence>
<dbReference type="GO" id="GO:0004674">
    <property type="term" value="F:protein serine/threonine kinase activity"/>
    <property type="evidence" value="ECO:0007669"/>
    <property type="project" value="UniProtKB-KW"/>
</dbReference>
<dbReference type="PANTHER" id="PTHR46256:SF4">
    <property type="entry name" value="MYOSIN-IIIA"/>
    <property type="match status" value="1"/>
</dbReference>
<dbReference type="Gene3D" id="1.10.10.820">
    <property type="match status" value="1"/>
</dbReference>
<dbReference type="Proteomes" id="UP000611277">
    <property type="component" value="Unassembled WGS sequence"/>
</dbReference>
<keyword evidence="9" id="KW-0418">Kinase</keyword>
<dbReference type="InterPro" id="IPR027417">
    <property type="entry name" value="P-loop_NTPase"/>
</dbReference>
<feature type="region of interest" description="Disordered" evidence="18">
    <location>
        <begin position="1237"/>
        <end position="1282"/>
    </location>
</feature>
<dbReference type="Gene3D" id="6.20.240.20">
    <property type="match status" value="1"/>
</dbReference>
<evidence type="ECO:0000256" key="18">
    <source>
        <dbReference type="SAM" id="MobiDB-lite"/>
    </source>
</evidence>
<keyword evidence="13" id="KW-0206">Cytoskeleton</keyword>
<dbReference type="InterPro" id="IPR036083">
    <property type="entry name" value="MYSc_Myo3"/>
</dbReference>
<organism evidence="20 21">
    <name type="scientific">Certhia familiaris</name>
    <name type="common">Eurasian treecreeper</name>
    <dbReference type="NCBI Taxonomy" id="73333"/>
    <lineage>
        <taxon>Eukaryota</taxon>
        <taxon>Metazoa</taxon>
        <taxon>Chordata</taxon>
        <taxon>Craniata</taxon>
        <taxon>Vertebrata</taxon>
        <taxon>Euteleostomi</taxon>
        <taxon>Archelosauria</taxon>
        <taxon>Archosauria</taxon>
        <taxon>Dinosauria</taxon>
        <taxon>Saurischia</taxon>
        <taxon>Theropoda</taxon>
        <taxon>Coelurosauria</taxon>
        <taxon>Aves</taxon>
        <taxon>Neognathae</taxon>
        <taxon>Neoaves</taxon>
        <taxon>Telluraves</taxon>
        <taxon>Australaves</taxon>
        <taxon>Passeriformes</taxon>
        <taxon>Certhiidae</taxon>
        <taxon>Certhiinae</taxon>
        <taxon>Certhia</taxon>
    </lineage>
</organism>
<dbReference type="SMART" id="SM00015">
    <property type="entry name" value="IQ"/>
    <property type="match status" value="4"/>
</dbReference>
<dbReference type="FunFam" id="3.40.850.10:FF:000008">
    <property type="entry name" value="Putative unconventional myosin-IXa"/>
    <property type="match status" value="1"/>
</dbReference>
<dbReference type="GO" id="GO:0001917">
    <property type="term" value="C:photoreceptor inner segment"/>
    <property type="evidence" value="ECO:0007669"/>
    <property type="project" value="TreeGrafter"/>
</dbReference>
<evidence type="ECO:0000256" key="10">
    <source>
        <dbReference type="ARBA" id="ARBA00022840"/>
    </source>
</evidence>
<keyword evidence="21" id="KW-1185">Reference proteome</keyword>
<proteinExistence type="inferred from homology"/>
<dbReference type="Gene3D" id="1.20.58.530">
    <property type="match status" value="1"/>
</dbReference>
<evidence type="ECO:0000256" key="17">
    <source>
        <dbReference type="PROSITE-ProRule" id="PRU00782"/>
    </source>
</evidence>
<dbReference type="Pfam" id="PF00063">
    <property type="entry name" value="Myosin_head"/>
    <property type="match status" value="1"/>
</dbReference>
<keyword evidence="7" id="KW-0677">Repeat</keyword>
<dbReference type="FunFam" id="1.10.10.820:FF:000006">
    <property type="entry name" value="Myosin IIIA"/>
    <property type="match status" value="1"/>
</dbReference>
<dbReference type="Gene3D" id="1.20.5.190">
    <property type="match status" value="2"/>
</dbReference>
<keyword evidence="17" id="KW-0009">Actin-binding</keyword>
<feature type="compositionally biased region" description="Basic and acidic residues" evidence="18">
    <location>
        <begin position="1029"/>
        <end position="1042"/>
    </location>
</feature>
<feature type="compositionally biased region" description="Acidic residues" evidence="18">
    <location>
        <begin position="858"/>
        <end position="871"/>
    </location>
</feature>
<keyword evidence="8 17" id="KW-0547">Nucleotide-binding</keyword>
<evidence type="ECO:0000256" key="6">
    <source>
        <dbReference type="ARBA" id="ARBA00022679"/>
    </source>
</evidence>
<comment type="caution">
    <text evidence="20">The sequence shown here is derived from an EMBL/GenBank/DDBJ whole genome shotgun (WGS) entry which is preliminary data.</text>
</comment>
<dbReference type="FunFam" id="1.20.58.530:FF:000010">
    <property type="entry name" value="Myosin IIIA"/>
    <property type="match status" value="1"/>
</dbReference>
<dbReference type="Pfam" id="PF00612">
    <property type="entry name" value="IQ"/>
    <property type="match status" value="4"/>
</dbReference>
<dbReference type="InterPro" id="IPR001609">
    <property type="entry name" value="Myosin_head_motor_dom-like"/>
</dbReference>
<keyword evidence="10 17" id="KW-0067">ATP-binding</keyword>
<evidence type="ECO:0000313" key="21">
    <source>
        <dbReference type="Proteomes" id="UP000611277"/>
    </source>
</evidence>
<dbReference type="CDD" id="cd01379">
    <property type="entry name" value="MYSc_Myo3"/>
    <property type="match status" value="1"/>
</dbReference>
<dbReference type="SMART" id="SM00242">
    <property type="entry name" value="MYSc"/>
    <property type="match status" value="1"/>
</dbReference>
<dbReference type="InterPro" id="IPR000048">
    <property type="entry name" value="IQ_motif_EF-hand-BS"/>
</dbReference>
<protein>
    <recommendedName>
        <fullName evidence="3">non-specific serine/threonine protein kinase</fullName>
        <ecNumber evidence="3">2.7.11.1</ecNumber>
    </recommendedName>
</protein>
<dbReference type="SUPFAM" id="SSF52540">
    <property type="entry name" value="P-loop containing nucleoside triphosphate hydrolases"/>
    <property type="match status" value="1"/>
</dbReference>
<comment type="catalytic activity">
    <reaction evidence="16">
        <text>L-seryl-[protein] + ATP = O-phospho-L-seryl-[protein] + ADP + H(+)</text>
        <dbReference type="Rhea" id="RHEA:17989"/>
        <dbReference type="Rhea" id="RHEA-COMP:9863"/>
        <dbReference type="Rhea" id="RHEA-COMP:11604"/>
        <dbReference type="ChEBI" id="CHEBI:15378"/>
        <dbReference type="ChEBI" id="CHEBI:29999"/>
        <dbReference type="ChEBI" id="CHEBI:30616"/>
        <dbReference type="ChEBI" id="CHEBI:83421"/>
        <dbReference type="ChEBI" id="CHEBI:456216"/>
        <dbReference type="EC" id="2.7.11.1"/>
    </reaction>
</comment>
<dbReference type="InterPro" id="IPR052409">
    <property type="entry name" value="Myosin-III_kinase_activity"/>
</dbReference>
<evidence type="ECO:0000256" key="14">
    <source>
        <dbReference type="ARBA" id="ARBA00023273"/>
    </source>
</evidence>
<feature type="compositionally biased region" description="Basic and acidic residues" evidence="18">
    <location>
        <begin position="992"/>
        <end position="1006"/>
    </location>
</feature>
<sequence length="1305" mass="149435">SRFERIHTKKGNYSKSLVSNQEEVDDLATLEVLDENTVTEQLQKGYAKDQIYTYVGDILIAVNPFRNIDIYSSQHSKLYIGAKRTANPPHIFAVADIGYQSMVTYNSDQCIVISGESGAGKTQSAHLLVQQLTVLGKANNRTLQEKILQVNNLVEAFGNAGTIINDNSSRFGKYLEMKFTCGGTVVGAQISEYLLEKSRVVHQAVGEKNFHIFYYIYAGLAEKKKLAHYKLPEYRPPRYLQNDHFRIVQDFMNNSFYKSQFELIEQCFKVIGFTLEELGSVYSVLAAILNVGNIEFSAVVSEHMIDKSNISNPVALENCASLLCIQADELQEALTSHCVVTRGETIIRPNTVEKATDVRDAMAKALYGRLFSWIVNRINTLLKPDKHLSENDDGLNIGILDIFGFENFKKNSFEQLCINIANEQIQFYFNQHVFAWEQNEYLYEGVDARVIEYEDNRPLLDMFLQKPMGLLSLLDEESRFPQATDQTLVEKFEDNLKSKYFWRPKRVDLTFGIYHYAGKVLYNASGFLAKNRDTLPADIVLLLRSSENNLTRQLVTHPLTKTGNLAHTKSKTTISYQMWTSQKSMSHTKNEGGDTGHHPRETTSMKTQTVASYFRYSLMDLLSKMVVGQPHFVRCIKPNNDRQANKFDKEKVLVQLRYTGILETARIRRQGYSHRILFANFIKRYYLICYKTNDDPPVSPETCAAILEKAHLDNWVLGKTKVFLKYYHVEQLNLMRKETVDMIILIQAYVRGWLGSRRYKKIKEQREQSAIKIQSVARGYLFRKKRKELTETRNKAAITIQSHYRGYKERKVFKSRRESLRKQEIENAATIGKKENDEELQDPEESPSEGESALPRTEEEEAAAIAEDELSAVEFLEAQLQPAQNDTLEEVASEETQDEPDAVTDSKCSGDSDTGNVEEQQQTSTEGEAASVKQNLAVEDVSEGEEQDSLEELPSKSSVKTSAEPRPQQEQDNQDTLSADWQNQESAVVQPRTDRDVERNHLKHETAMPTGGKGITRKESLRRGSWKQAEAEKQGSEDKEKAAVVIQSNYRGYRRRGQLRKEGKLPCKSQEKTIKEPTEAIHVQNNNPQTTKGRESTSTEAEDSKTLKGDSEKEACDLAAFSRQISKLSEDYLALQQKLNEMILSHQLRPVMMSKDKQANGRLSSHVCQSVVAKVEDSRPMQRPPRRPRKPKTLNNPEDSTYYTLIHKSIQDEKRKPRKESLSKVLDLDIYYQEISSSDSTSKDSSTTTRRKRYPIERRTSILRATERSRVAERPLEESKAEDNPYDYRRLLRKTSQRRRLIQQF</sequence>
<feature type="compositionally biased region" description="Acidic residues" evidence="18">
    <location>
        <begin position="887"/>
        <end position="902"/>
    </location>
</feature>
<evidence type="ECO:0000256" key="16">
    <source>
        <dbReference type="ARBA" id="ARBA00048679"/>
    </source>
</evidence>
<evidence type="ECO:0000256" key="5">
    <source>
        <dbReference type="ARBA" id="ARBA00022527"/>
    </source>
</evidence>
<dbReference type="Gene3D" id="3.40.850.10">
    <property type="entry name" value="Kinesin motor domain"/>
    <property type="match status" value="1"/>
</dbReference>
<feature type="non-terminal residue" evidence="20">
    <location>
        <position position="1"/>
    </location>
</feature>
<dbReference type="GO" id="GO:0007605">
    <property type="term" value="P:sensory perception of sound"/>
    <property type="evidence" value="ECO:0007669"/>
    <property type="project" value="TreeGrafter"/>
</dbReference>
<feature type="region of interest" description="Disordered" evidence="18">
    <location>
        <begin position="824"/>
        <end position="1043"/>
    </location>
</feature>
<feature type="compositionally biased region" description="Polar residues" evidence="18">
    <location>
        <begin position="968"/>
        <end position="987"/>
    </location>
</feature>
<dbReference type="EMBL" id="WBNC01000782">
    <property type="protein sequence ID" value="NXC98276.1"/>
    <property type="molecule type" value="Genomic_DNA"/>
</dbReference>
<comment type="similarity">
    <text evidence="17">Belongs to the TRAFAC class myosin-kinesin ATPase superfamily. Myosin family.</text>
</comment>
<keyword evidence="11 17" id="KW-0518">Myosin</keyword>
<dbReference type="GO" id="GO:0016459">
    <property type="term" value="C:myosin complex"/>
    <property type="evidence" value="ECO:0007669"/>
    <property type="project" value="UniProtKB-KW"/>
</dbReference>
<dbReference type="Gene3D" id="1.20.120.720">
    <property type="entry name" value="Myosin VI head, motor domain, U50 subdomain"/>
    <property type="match status" value="1"/>
</dbReference>
<keyword evidence="12 17" id="KW-0505">Motor protein</keyword>
<feature type="compositionally biased region" description="Low complexity" evidence="18">
    <location>
        <begin position="1237"/>
        <end position="1248"/>
    </location>
</feature>
<evidence type="ECO:0000256" key="7">
    <source>
        <dbReference type="ARBA" id="ARBA00022737"/>
    </source>
</evidence>
<evidence type="ECO:0000259" key="19">
    <source>
        <dbReference type="PROSITE" id="PS51456"/>
    </source>
</evidence>
<feature type="domain" description="Myosin motor" evidence="19">
    <location>
        <begin position="22"/>
        <end position="737"/>
    </location>
</feature>
<keyword evidence="4" id="KW-0963">Cytoplasm</keyword>
<feature type="compositionally biased region" description="Basic and acidic residues" evidence="18">
    <location>
        <begin position="1059"/>
        <end position="1079"/>
    </location>
</feature>
<evidence type="ECO:0000256" key="3">
    <source>
        <dbReference type="ARBA" id="ARBA00012513"/>
    </source>
</evidence>
<evidence type="ECO:0000256" key="12">
    <source>
        <dbReference type="ARBA" id="ARBA00023175"/>
    </source>
</evidence>
<feature type="region of interest" description="Disordered" evidence="18">
    <location>
        <begin position="583"/>
        <end position="602"/>
    </location>
</feature>
<feature type="compositionally biased region" description="Basic and acidic residues" evidence="18">
    <location>
        <begin position="588"/>
        <end position="602"/>
    </location>
</feature>
<evidence type="ECO:0000256" key="8">
    <source>
        <dbReference type="ARBA" id="ARBA00022741"/>
    </source>
</evidence>